<comment type="similarity">
    <text evidence="15">Belongs to the glycosyl hydrolase 16 family. CRH1 subfamily.</text>
</comment>
<dbReference type="GO" id="GO:0009277">
    <property type="term" value="C:fungal-type cell wall"/>
    <property type="evidence" value="ECO:0007669"/>
    <property type="project" value="TreeGrafter"/>
</dbReference>
<dbReference type="InterPro" id="IPR050546">
    <property type="entry name" value="Glycosyl_Hydrlase_16"/>
</dbReference>
<keyword evidence="7" id="KW-0808">Transferase</keyword>
<dbReference type="GO" id="GO:0016757">
    <property type="term" value="F:glycosyltransferase activity"/>
    <property type="evidence" value="ECO:0007669"/>
    <property type="project" value="UniProtKB-KW"/>
</dbReference>
<evidence type="ECO:0000256" key="2">
    <source>
        <dbReference type="ARBA" id="ARBA00004609"/>
    </source>
</evidence>
<dbReference type="PANTHER" id="PTHR10963:SF27">
    <property type="entry name" value="GLYCOSIDASE-RELATED"/>
    <property type="match status" value="1"/>
</dbReference>
<evidence type="ECO:0000256" key="16">
    <source>
        <dbReference type="SAM" id="MobiDB-lite"/>
    </source>
</evidence>
<dbReference type="OMA" id="DDDNWEG"/>
<protein>
    <recommendedName>
        <fullName evidence="3">chitinase</fullName>
        <ecNumber evidence="3">3.2.1.14</ecNumber>
    </recommendedName>
</protein>
<dbReference type="VEuPathDB" id="FungiDB:ASPCADRAFT_504367"/>
<dbReference type="GO" id="GO:0098552">
    <property type="term" value="C:side of membrane"/>
    <property type="evidence" value="ECO:0007669"/>
    <property type="project" value="UniProtKB-KW"/>
</dbReference>
<evidence type="ECO:0000256" key="11">
    <source>
        <dbReference type="ARBA" id="ARBA00023180"/>
    </source>
</evidence>
<dbReference type="GO" id="GO:0005975">
    <property type="term" value="P:carbohydrate metabolic process"/>
    <property type="evidence" value="ECO:0007669"/>
    <property type="project" value="InterPro"/>
</dbReference>
<evidence type="ECO:0000256" key="1">
    <source>
        <dbReference type="ARBA" id="ARBA00000822"/>
    </source>
</evidence>
<evidence type="ECO:0000256" key="12">
    <source>
        <dbReference type="ARBA" id="ARBA00023288"/>
    </source>
</evidence>
<keyword evidence="13" id="KW-0326">Glycosidase</keyword>
<accession>A0A1R3RWB9</accession>
<evidence type="ECO:0000313" key="19">
    <source>
        <dbReference type="EMBL" id="OOF98795.1"/>
    </source>
</evidence>
<dbReference type="InterPro" id="IPR013320">
    <property type="entry name" value="ConA-like_dom_sf"/>
</dbReference>
<dbReference type="GO" id="GO:0005886">
    <property type="term" value="C:plasma membrane"/>
    <property type="evidence" value="ECO:0007669"/>
    <property type="project" value="UniProtKB-SubCell"/>
</dbReference>
<keyword evidence="17" id="KW-1133">Transmembrane helix</keyword>
<comment type="subcellular location">
    <subcellularLocation>
        <location evidence="2">Cell membrane</location>
        <topology evidence="2">Lipid-anchor</topology>
        <topology evidence="2">GPI-anchor</topology>
    </subcellularLocation>
</comment>
<sequence length="343" mass="36973">MLISKRYAATAIATTIPFTYAQSYTDCNPLKKACPADAGTTESYLHFDFTQSSGLDQWTVTADSVTTGTDGAEFTINQQGDAPTIQTDFYILFGEVSISMKAASGTGIISSLVLESDDLDEVDWETFGSLTNQLQTDYFGKGDTSSYNRWTWEPISDAQSDYHTYTWTWTETELVWSIDNSTVRTLTYAAAVNGTRYPQTPMRIRIGIWAGGDPDNSEGTIEWAGGEKPTTRMPHSPSTSYKYSDESGSYESIEIVDDSSNSTRTSTSISAPSSTSLYPSLPFANSASSSAISRTSASTSTSAFTSSPASTSASSAISWAIALHLNLGVFSFPLALSLLLVVI</sequence>
<organism evidence="19 20">
    <name type="scientific">Aspergillus carbonarius (strain ITEM 5010)</name>
    <dbReference type="NCBI Taxonomy" id="602072"/>
    <lineage>
        <taxon>Eukaryota</taxon>
        <taxon>Fungi</taxon>
        <taxon>Dikarya</taxon>
        <taxon>Ascomycota</taxon>
        <taxon>Pezizomycotina</taxon>
        <taxon>Eurotiomycetes</taxon>
        <taxon>Eurotiomycetidae</taxon>
        <taxon>Eurotiales</taxon>
        <taxon>Aspergillaceae</taxon>
        <taxon>Aspergillus</taxon>
        <taxon>Aspergillus subgen. Circumdati</taxon>
    </lineage>
</organism>
<evidence type="ECO:0000256" key="15">
    <source>
        <dbReference type="ARBA" id="ARBA00038074"/>
    </source>
</evidence>
<evidence type="ECO:0000256" key="13">
    <source>
        <dbReference type="ARBA" id="ARBA00023295"/>
    </source>
</evidence>
<proteinExistence type="inferred from homology"/>
<feature type="region of interest" description="Disordered" evidence="16">
    <location>
        <begin position="215"/>
        <end position="246"/>
    </location>
</feature>
<keyword evidence="6" id="KW-0328">Glycosyltransferase</keyword>
<dbReference type="EMBL" id="KV907495">
    <property type="protein sequence ID" value="OOF98795.1"/>
    <property type="molecule type" value="Genomic_DNA"/>
</dbReference>
<reference evidence="20" key="1">
    <citation type="journal article" date="2017" name="Genome Biol.">
        <title>Comparative genomics reveals high biological diversity and specific adaptations in the industrially and medically important fungal genus Aspergillus.</title>
        <authorList>
            <person name="de Vries R.P."/>
            <person name="Riley R."/>
            <person name="Wiebenga A."/>
            <person name="Aguilar-Osorio G."/>
            <person name="Amillis S."/>
            <person name="Uchima C.A."/>
            <person name="Anderluh G."/>
            <person name="Asadollahi M."/>
            <person name="Askin M."/>
            <person name="Barry K."/>
            <person name="Battaglia E."/>
            <person name="Bayram O."/>
            <person name="Benocci T."/>
            <person name="Braus-Stromeyer S.A."/>
            <person name="Caldana C."/>
            <person name="Canovas D."/>
            <person name="Cerqueira G.C."/>
            <person name="Chen F."/>
            <person name="Chen W."/>
            <person name="Choi C."/>
            <person name="Clum A."/>
            <person name="Dos Santos R.A."/>
            <person name="Damasio A.R."/>
            <person name="Diallinas G."/>
            <person name="Emri T."/>
            <person name="Fekete E."/>
            <person name="Flipphi M."/>
            <person name="Freyberg S."/>
            <person name="Gallo A."/>
            <person name="Gournas C."/>
            <person name="Habgood R."/>
            <person name="Hainaut M."/>
            <person name="Harispe M.L."/>
            <person name="Henrissat B."/>
            <person name="Hilden K.S."/>
            <person name="Hope R."/>
            <person name="Hossain A."/>
            <person name="Karabika E."/>
            <person name="Karaffa L."/>
            <person name="Karanyi Z."/>
            <person name="Krasevec N."/>
            <person name="Kuo A."/>
            <person name="Kusch H."/>
            <person name="LaButti K."/>
            <person name="Lagendijk E.L."/>
            <person name="Lapidus A."/>
            <person name="Levasseur A."/>
            <person name="Lindquist E."/>
            <person name="Lipzen A."/>
            <person name="Logrieco A.F."/>
            <person name="MacCabe A."/>
            <person name="Maekelae M.R."/>
            <person name="Malavazi I."/>
            <person name="Melin P."/>
            <person name="Meyer V."/>
            <person name="Mielnichuk N."/>
            <person name="Miskei M."/>
            <person name="Molnar A.P."/>
            <person name="Mule G."/>
            <person name="Ngan C.Y."/>
            <person name="Orejas M."/>
            <person name="Orosz E."/>
            <person name="Ouedraogo J.P."/>
            <person name="Overkamp K.M."/>
            <person name="Park H.-S."/>
            <person name="Perrone G."/>
            <person name="Piumi F."/>
            <person name="Punt P.J."/>
            <person name="Ram A.F."/>
            <person name="Ramon A."/>
            <person name="Rauscher S."/>
            <person name="Record E."/>
            <person name="Riano-Pachon D.M."/>
            <person name="Robert V."/>
            <person name="Roehrig J."/>
            <person name="Ruller R."/>
            <person name="Salamov A."/>
            <person name="Salih N.S."/>
            <person name="Samson R.A."/>
            <person name="Sandor E."/>
            <person name="Sanguinetti M."/>
            <person name="Schuetze T."/>
            <person name="Sepcic K."/>
            <person name="Shelest E."/>
            <person name="Sherlock G."/>
            <person name="Sophianopoulou V."/>
            <person name="Squina F.M."/>
            <person name="Sun H."/>
            <person name="Susca A."/>
            <person name="Todd R.B."/>
            <person name="Tsang A."/>
            <person name="Unkles S.E."/>
            <person name="van de Wiele N."/>
            <person name="van Rossen-Uffink D."/>
            <person name="Oliveira J.V."/>
            <person name="Vesth T.C."/>
            <person name="Visser J."/>
            <person name="Yu J.-H."/>
            <person name="Zhou M."/>
            <person name="Andersen M.R."/>
            <person name="Archer D.B."/>
            <person name="Baker S.E."/>
            <person name="Benoit I."/>
            <person name="Brakhage A.A."/>
            <person name="Braus G.H."/>
            <person name="Fischer R."/>
            <person name="Frisvad J.C."/>
            <person name="Goldman G.H."/>
            <person name="Houbraken J."/>
            <person name="Oakley B."/>
            <person name="Pocsi I."/>
            <person name="Scazzocchio C."/>
            <person name="Seiboth B."/>
            <person name="vanKuyk P.A."/>
            <person name="Wortman J."/>
            <person name="Dyer P.S."/>
            <person name="Grigoriev I.V."/>
        </authorList>
    </citation>
    <scope>NUCLEOTIDE SEQUENCE [LARGE SCALE GENOMIC DNA]</scope>
    <source>
        <strain evidence="20">ITEM 5010</strain>
    </source>
</reference>
<dbReference type="SUPFAM" id="SSF49899">
    <property type="entry name" value="Concanavalin A-like lectins/glucanases"/>
    <property type="match status" value="1"/>
</dbReference>
<feature type="compositionally biased region" description="Polar residues" evidence="16">
    <location>
        <begin position="236"/>
        <end position="246"/>
    </location>
</feature>
<feature type="transmembrane region" description="Helical" evidence="17">
    <location>
        <begin position="316"/>
        <end position="342"/>
    </location>
</feature>
<evidence type="ECO:0000256" key="3">
    <source>
        <dbReference type="ARBA" id="ARBA00012729"/>
    </source>
</evidence>
<gene>
    <name evidence="19" type="ORF">ASPCADRAFT_504367</name>
</gene>
<evidence type="ECO:0000256" key="6">
    <source>
        <dbReference type="ARBA" id="ARBA00022676"/>
    </source>
</evidence>
<dbReference type="PANTHER" id="PTHR10963">
    <property type="entry name" value="GLYCOSYL HYDROLASE-RELATED"/>
    <property type="match status" value="1"/>
</dbReference>
<evidence type="ECO:0000256" key="5">
    <source>
        <dbReference type="ARBA" id="ARBA00022622"/>
    </source>
</evidence>
<keyword evidence="11" id="KW-0325">Glycoprotein</keyword>
<feature type="domain" description="GH16" evidence="18">
    <location>
        <begin position="9"/>
        <end position="232"/>
    </location>
</feature>
<keyword evidence="14" id="KW-0961">Cell wall biogenesis/degradation</keyword>
<feature type="region of interest" description="Disordered" evidence="16">
    <location>
        <begin position="256"/>
        <end position="275"/>
    </location>
</feature>
<dbReference type="PROSITE" id="PS51762">
    <property type="entry name" value="GH16_2"/>
    <property type="match status" value="1"/>
</dbReference>
<evidence type="ECO:0000256" key="4">
    <source>
        <dbReference type="ARBA" id="ARBA00022475"/>
    </source>
</evidence>
<keyword evidence="4" id="KW-1003">Cell membrane</keyword>
<evidence type="ECO:0000256" key="7">
    <source>
        <dbReference type="ARBA" id="ARBA00022679"/>
    </source>
</evidence>
<evidence type="ECO:0000313" key="20">
    <source>
        <dbReference type="Proteomes" id="UP000188318"/>
    </source>
</evidence>
<keyword evidence="9 19" id="KW-0378">Hydrolase</keyword>
<keyword evidence="10 17" id="KW-0472">Membrane</keyword>
<evidence type="ECO:0000256" key="10">
    <source>
        <dbReference type="ARBA" id="ARBA00023136"/>
    </source>
</evidence>
<dbReference type="EC" id="3.2.1.14" evidence="3"/>
<dbReference type="Gene3D" id="2.60.120.200">
    <property type="match status" value="1"/>
</dbReference>
<dbReference type="Pfam" id="PF00722">
    <property type="entry name" value="Glyco_hydro_16"/>
    <property type="match status" value="1"/>
</dbReference>
<dbReference type="GO" id="GO:0031505">
    <property type="term" value="P:fungal-type cell wall organization"/>
    <property type="evidence" value="ECO:0007669"/>
    <property type="project" value="TreeGrafter"/>
</dbReference>
<evidence type="ECO:0000256" key="14">
    <source>
        <dbReference type="ARBA" id="ARBA00023316"/>
    </source>
</evidence>
<evidence type="ECO:0000259" key="18">
    <source>
        <dbReference type="PROSITE" id="PS51762"/>
    </source>
</evidence>
<dbReference type="Proteomes" id="UP000188318">
    <property type="component" value="Unassembled WGS sequence"/>
</dbReference>
<keyword evidence="12" id="KW-0449">Lipoprotein</keyword>
<keyword evidence="5" id="KW-0336">GPI-anchor</keyword>
<dbReference type="InterPro" id="IPR000757">
    <property type="entry name" value="Beta-glucanase-like"/>
</dbReference>
<dbReference type="GO" id="GO:0008843">
    <property type="term" value="F:endochitinase activity"/>
    <property type="evidence" value="ECO:0007669"/>
    <property type="project" value="UniProtKB-EC"/>
</dbReference>
<keyword evidence="8" id="KW-0732">Signal</keyword>
<dbReference type="OrthoDB" id="4781at2759"/>
<evidence type="ECO:0000256" key="9">
    <source>
        <dbReference type="ARBA" id="ARBA00022801"/>
    </source>
</evidence>
<name>A0A1R3RWB9_ASPC5</name>
<keyword evidence="20" id="KW-1185">Reference proteome</keyword>
<feature type="compositionally biased region" description="Low complexity" evidence="16">
    <location>
        <begin position="259"/>
        <end position="275"/>
    </location>
</feature>
<comment type="catalytic activity">
    <reaction evidence="1">
        <text>Random endo-hydrolysis of N-acetyl-beta-D-glucosaminide (1-&gt;4)-beta-linkages in chitin and chitodextrins.</text>
        <dbReference type="EC" id="3.2.1.14"/>
    </reaction>
</comment>
<dbReference type="AlphaFoldDB" id="A0A1R3RWB9"/>
<keyword evidence="17" id="KW-0812">Transmembrane</keyword>
<evidence type="ECO:0000256" key="17">
    <source>
        <dbReference type="SAM" id="Phobius"/>
    </source>
</evidence>
<evidence type="ECO:0000256" key="8">
    <source>
        <dbReference type="ARBA" id="ARBA00022729"/>
    </source>
</evidence>
<dbReference type="STRING" id="602072.A0A1R3RWB9"/>